<reference evidence="13 14" key="2">
    <citation type="submission" date="2020-08" db="EMBL/GenBank/DDBJ databases">
        <title>Stappia taiwanensis sp. nov., isolated from a coastal thermal spring.</title>
        <authorList>
            <person name="Kampfer P."/>
        </authorList>
    </citation>
    <scope>NUCLEOTIDE SEQUENCE [LARGE SCALE GENOMIC DNA]</scope>
    <source>
        <strain evidence="13 14">DSM 23284</strain>
    </source>
</reference>
<comment type="similarity">
    <text evidence="10">Belongs to the glycosyltransferase 28 family. MurG subfamily.</text>
</comment>
<feature type="domain" description="Glycosyl transferase family 28 C-terminal" evidence="12">
    <location>
        <begin position="189"/>
        <end position="352"/>
    </location>
</feature>
<comment type="caution">
    <text evidence="13">The sequence shown here is derived from an EMBL/GenBank/DDBJ whole genome shotgun (WGS) entry which is preliminary data.</text>
</comment>
<keyword evidence="8 10" id="KW-0131">Cell cycle</keyword>
<keyword evidence="14" id="KW-1185">Reference proteome</keyword>
<reference evidence="13 14" key="1">
    <citation type="submission" date="2020-07" db="EMBL/GenBank/DDBJ databases">
        <authorList>
            <person name="Li M."/>
        </authorList>
    </citation>
    <scope>NUCLEOTIDE SEQUENCE [LARGE SCALE GENOMIC DNA]</scope>
    <source>
        <strain evidence="13 14">DSM 23284</strain>
    </source>
</reference>
<evidence type="ECO:0000256" key="9">
    <source>
        <dbReference type="ARBA" id="ARBA00023316"/>
    </source>
</evidence>
<dbReference type="GO" id="GO:0008360">
    <property type="term" value="P:regulation of cell shape"/>
    <property type="evidence" value="ECO:0007669"/>
    <property type="project" value="UniProtKB-KW"/>
</dbReference>
<dbReference type="InterPro" id="IPR004276">
    <property type="entry name" value="GlycoTrans_28_N"/>
</dbReference>
<dbReference type="Pfam" id="PF04101">
    <property type="entry name" value="Glyco_tran_28_C"/>
    <property type="match status" value="1"/>
</dbReference>
<evidence type="ECO:0000256" key="8">
    <source>
        <dbReference type="ARBA" id="ARBA00023306"/>
    </source>
</evidence>
<organism evidence="13 14">
    <name type="scientific">Stappia taiwanensis</name>
    <dbReference type="NCBI Taxonomy" id="992267"/>
    <lineage>
        <taxon>Bacteria</taxon>
        <taxon>Pseudomonadati</taxon>
        <taxon>Pseudomonadota</taxon>
        <taxon>Alphaproteobacteria</taxon>
        <taxon>Hyphomicrobiales</taxon>
        <taxon>Stappiaceae</taxon>
        <taxon>Stappia</taxon>
    </lineage>
</organism>
<dbReference type="PANTHER" id="PTHR21015:SF22">
    <property type="entry name" value="GLYCOSYLTRANSFERASE"/>
    <property type="match status" value="1"/>
</dbReference>
<dbReference type="UniPathway" id="UPA00219"/>
<name>A0A838XPW9_9HYPH</name>
<evidence type="ECO:0000256" key="3">
    <source>
        <dbReference type="ARBA" id="ARBA00022676"/>
    </source>
</evidence>
<keyword evidence="7 10" id="KW-0472">Membrane</keyword>
<evidence type="ECO:0000256" key="4">
    <source>
        <dbReference type="ARBA" id="ARBA00022679"/>
    </source>
</evidence>
<proteinExistence type="inferred from homology"/>
<dbReference type="InterPro" id="IPR006009">
    <property type="entry name" value="GlcNAc_MurG"/>
</dbReference>
<dbReference type="GO" id="GO:0005886">
    <property type="term" value="C:plasma membrane"/>
    <property type="evidence" value="ECO:0007669"/>
    <property type="project" value="UniProtKB-SubCell"/>
</dbReference>
<keyword evidence="1 10" id="KW-1003">Cell membrane</keyword>
<evidence type="ECO:0000256" key="5">
    <source>
        <dbReference type="ARBA" id="ARBA00022960"/>
    </source>
</evidence>
<evidence type="ECO:0000256" key="1">
    <source>
        <dbReference type="ARBA" id="ARBA00022475"/>
    </source>
</evidence>
<dbReference type="SUPFAM" id="SSF53756">
    <property type="entry name" value="UDP-Glycosyltransferase/glycogen phosphorylase"/>
    <property type="match status" value="1"/>
</dbReference>
<comment type="caution">
    <text evidence="10">Lacks conserved residue(s) required for the propagation of feature annotation.</text>
</comment>
<evidence type="ECO:0000256" key="7">
    <source>
        <dbReference type="ARBA" id="ARBA00023136"/>
    </source>
</evidence>
<comment type="subcellular location">
    <subcellularLocation>
        <location evidence="10">Cell membrane</location>
        <topology evidence="10">Peripheral membrane protein</topology>
        <orientation evidence="10">Cytoplasmic side</orientation>
    </subcellularLocation>
</comment>
<keyword evidence="9 10" id="KW-0961">Cell wall biogenesis/degradation</keyword>
<evidence type="ECO:0000256" key="2">
    <source>
        <dbReference type="ARBA" id="ARBA00022618"/>
    </source>
</evidence>
<dbReference type="Proteomes" id="UP000559404">
    <property type="component" value="Unassembled WGS sequence"/>
</dbReference>
<comment type="pathway">
    <text evidence="10">Cell wall biogenesis; peptidoglycan biosynthesis.</text>
</comment>
<dbReference type="Pfam" id="PF03033">
    <property type="entry name" value="Glyco_transf_28"/>
    <property type="match status" value="1"/>
</dbReference>
<dbReference type="EC" id="2.4.1.227" evidence="10"/>
<dbReference type="RefSeq" id="WP_181759296.1">
    <property type="nucleotide sequence ID" value="NZ_BMCR01000002.1"/>
</dbReference>
<comment type="function">
    <text evidence="10">Cell wall formation. Catalyzes the transfer of a GlcNAc subunit on undecaprenyl-pyrophosphoryl-MurNAc-pentapeptide (lipid intermediate I) to form undecaprenyl-pyrophosphoryl-MurNAc-(pentapeptide)GlcNAc (lipid intermediate II).</text>
</comment>
<evidence type="ECO:0000259" key="12">
    <source>
        <dbReference type="Pfam" id="PF04101"/>
    </source>
</evidence>
<dbReference type="EMBL" id="JACEON010000004">
    <property type="protein sequence ID" value="MBA4611091.1"/>
    <property type="molecule type" value="Genomic_DNA"/>
</dbReference>
<feature type="binding site" evidence="10">
    <location>
        <position position="124"/>
    </location>
    <ligand>
        <name>UDP-N-acetyl-alpha-D-glucosamine</name>
        <dbReference type="ChEBI" id="CHEBI:57705"/>
    </ligand>
</feature>
<keyword evidence="6 10" id="KW-0573">Peptidoglycan synthesis</keyword>
<evidence type="ECO:0000256" key="6">
    <source>
        <dbReference type="ARBA" id="ARBA00022984"/>
    </source>
</evidence>
<feature type="binding site" evidence="10">
    <location>
        <position position="296"/>
    </location>
    <ligand>
        <name>UDP-N-acetyl-alpha-D-glucosamine</name>
        <dbReference type="ChEBI" id="CHEBI:57705"/>
    </ligand>
</feature>
<keyword evidence="5 10" id="KW-0133">Cell shape</keyword>
<dbReference type="GO" id="GO:0071555">
    <property type="term" value="P:cell wall organization"/>
    <property type="evidence" value="ECO:0007669"/>
    <property type="project" value="UniProtKB-KW"/>
</dbReference>
<evidence type="ECO:0000259" key="11">
    <source>
        <dbReference type="Pfam" id="PF03033"/>
    </source>
</evidence>
<feature type="binding site" evidence="10">
    <location>
        <position position="167"/>
    </location>
    <ligand>
        <name>UDP-N-acetyl-alpha-D-glucosamine</name>
        <dbReference type="ChEBI" id="CHEBI:57705"/>
    </ligand>
</feature>
<feature type="domain" description="Glycosyltransferase family 28 N-terminal" evidence="11">
    <location>
        <begin position="6"/>
        <end position="142"/>
    </location>
</feature>
<dbReference type="AlphaFoldDB" id="A0A838XPW9"/>
<dbReference type="Gene3D" id="3.40.50.2000">
    <property type="entry name" value="Glycogen Phosphorylase B"/>
    <property type="match status" value="2"/>
</dbReference>
<dbReference type="GO" id="GO:0051301">
    <property type="term" value="P:cell division"/>
    <property type="evidence" value="ECO:0007669"/>
    <property type="project" value="UniProtKB-KW"/>
</dbReference>
<dbReference type="PANTHER" id="PTHR21015">
    <property type="entry name" value="UDP-N-ACETYLGLUCOSAMINE--N-ACETYLMURAMYL-(PENTAPEPTIDE) PYROPHOSPHORYL-UNDECAPRENOL N-ACETYLGLUCOSAMINE TRANSFERASE 1"/>
    <property type="match status" value="1"/>
</dbReference>
<keyword evidence="3 10" id="KW-0328">Glycosyltransferase</keyword>
<dbReference type="HAMAP" id="MF_00033">
    <property type="entry name" value="MurG"/>
    <property type="match status" value="1"/>
</dbReference>
<comment type="catalytic activity">
    <reaction evidence="10">
        <text>di-trans,octa-cis-undecaprenyl diphospho-N-acetyl-alpha-D-muramoyl-L-alanyl-D-glutamyl-meso-2,6-diaminopimeloyl-D-alanyl-D-alanine + UDP-N-acetyl-alpha-D-glucosamine = di-trans,octa-cis-undecaprenyl diphospho-[N-acetyl-alpha-D-glucosaminyl-(1-&gt;4)]-N-acetyl-alpha-D-muramoyl-L-alanyl-D-glutamyl-meso-2,6-diaminopimeloyl-D-alanyl-D-alanine + UDP + H(+)</text>
        <dbReference type="Rhea" id="RHEA:31227"/>
        <dbReference type="ChEBI" id="CHEBI:15378"/>
        <dbReference type="ChEBI" id="CHEBI:57705"/>
        <dbReference type="ChEBI" id="CHEBI:58223"/>
        <dbReference type="ChEBI" id="CHEBI:61387"/>
        <dbReference type="ChEBI" id="CHEBI:61388"/>
        <dbReference type="EC" id="2.4.1.227"/>
    </reaction>
</comment>
<dbReference type="InterPro" id="IPR007235">
    <property type="entry name" value="Glyco_trans_28_C"/>
</dbReference>
<keyword evidence="4 10" id="KW-0808">Transferase</keyword>
<evidence type="ECO:0000313" key="14">
    <source>
        <dbReference type="Proteomes" id="UP000559404"/>
    </source>
</evidence>
<dbReference type="CDD" id="cd03785">
    <property type="entry name" value="GT28_MurG"/>
    <property type="match status" value="1"/>
</dbReference>
<gene>
    <name evidence="10 13" type="primary">murG</name>
    <name evidence="13" type="ORF">H1W37_05485</name>
</gene>
<evidence type="ECO:0000313" key="13">
    <source>
        <dbReference type="EMBL" id="MBA4611091.1"/>
    </source>
</evidence>
<feature type="binding site" evidence="10">
    <location>
        <position position="195"/>
    </location>
    <ligand>
        <name>UDP-N-acetyl-alpha-D-glucosamine</name>
        <dbReference type="ChEBI" id="CHEBI:57705"/>
    </ligand>
</feature>
<keyword evidence="2 10" id="KW-0132">Cell division</keyword>
<dbReference type="GO" id="GO:0009252">
    <property type="term" value="P:peptidoglycan biosynthetic process"/>
    <property type="evidence" value="ECO:0007669"/>
    <property type="project" value="UniProtKB-UniRule"/>
</dbReference>
<protein>
    <recommendedName>
        <fullName evidence="10">UDP-N-acetylglucosamine--N-acetylmuramyl-(pentapeptide) pyrophosphoryl-undecaprenol N-acetylglucosamine transferase</fullName>
        <ecNumber evidence="10">2.4.1.227</ecNumber>
    </recommendedName>
    <alternativeName>
        <fullName evidence="10">Undecaprenyl-PP-MurNAc-pentapeptide-UDPGlcNAc GlcNAc transferase</fullName>
    </alternativeName>
</protein>
<feature type="binding site" evidence="10">
    <location>
        <begin position="13"/>
        <end position="15"/>
    </location>
    <ligand>
        <name>UDP-N-acetyl-alpha-D-glucosamine</name>
        <dbReference type="ChEBI" id="CHEBI:57705"/>
    </ligand>
</feature>
<dbReference type="NCBIfam" id="TIGR01133">
    <property type="entry name" value="murG"/>
    <property type="match status" value="1"/>
</dbReference>
<evidence type="ECO:0000256" key="10">
    <source>
        <dbReference type="HAMAP-Rule" id="MF_00033"/>
    </source>
</evidence>
<sequence length="386" mass="40599">MTSHSILLTAGGTGGHLFPAQALADELVRRGHVVDLATDERVGALGDDFPARKVHLIASATVKGRSPLGLARTGWRLLRGTWQARGILKTTRPDVVVGFGGYPTFPPMFAAFLSKVPSVLHEANAVMGRANRMLASRVDAIATSFPLTGDGASGHEGKLVQTGNPVREAVIAAAKVDYVRPEADGPFRLLVFGGSQGARFFSDAVPPALALMEPEVRARLRVVQQCRPEDLEQVRAAYDRLEVRCELAPFFSDMADRIAGAHLVVCRSGASSVSELAAIGRPAVLVPLPHALDNDQGRNAEVLAEAGGAWPVAQSELQPGRLTALLTELMGAPDRLATAAAAARSAGRPDAVLRLADLVEHIAGGGRVADFSQGRSRNGESNGDAS</sequence>
<accession>A0A838XPW9</accession>
<dbReference type="GO" id="GO:0005975">
    <property type="term" value="P:carbohydrate metabolic process"/>
    <property type="evidence" value="ECO:0007669"/>
    <property type="project" value="InterPro"/>
</dbReference>
<dbReference type="GO" id="GO:0050511">
    <property type="term" value="F:undecaprenyldiphospho-muramoylpentapeptide beta-N-acetylglucosaminyltransferase activity"/>
    <property type="evidence" value="ECO:0007669"/>
    <property type="project" value="UniProtKB-UniRule"/>
</dbReference>